<sequence length="103" mass="10715">MLRHLLLFLLVLGLAAPGVAIAGHCTPAQAAPSAHGCHENKGKRMPAGAPSTVQRDCIGCATPPLGSPIVVTTALTRAPYTLPMDDRGRLQRPARPATPPPRP</sequence>
<evidence type="ECO:0000313" key="3">
    <source>
        <dbReference type="EMBL" id="SMP57978.1"/>
    </source>
</evidence>
<feature type="signal peptide" evidence="2">
    <location>
        <begin position="1"/>
        <end position="22"/>
    </location>
</feature>
<protein>
    <recommendedName>
        <fullName evidence="5">DUF2946 family protein</fullName>
    </recommendedName>
</protein>
<evidence type="ECO:0000313" key="4">
    <source>
        <dbReference type="Proteomes" id="UP001157910"/>
    </source>
</evidence>
<evidence type="ECO:0000256" key="2">
    <source>
        <dbReference type="SAM" id="SignalP"/>
    </source>
</evidence>
<organism evidence="3 4">
    <name type="scientific">Novosphingobium panipatense</name>
    <dbReference type="NCBI Taxonomy" id="428991"/>
    <lineage>
        <taxon>Bacteria</taxon>
        <taxon>Pseudomonadati</taxon>
        <taxon>Pseudomonadota</taxon>
        <taxon>Alphaproteobacteria</taxon>
        <taxon>Sphingomonadales</taxon>
        <taxon>Sphingomonadaceae</taxon>
        <taxon>Novosphingobium</taxon>
    </lineage>
</organism>
<keyword evidence="2" id="KW-0732">Signal</keyword>
<dbReference type="RefSeq" id="WP_283405388.1">
    <property type="nucleotide sequence ID" value="NZ_FXUI01000002.1"/>
</dbReference>
<evidence type="ECO:0008006" key="5">
    <source>
        <dbReference type="Google" id="ProtNLM"/>
    </source>
</evidence>
<feature type="chain" id="PRO_5045188210" description="DUF2946 family protein" evidence="2">
    <location>
        <begin position="23"/>
        <end position="103"/>
    </location>
</feature>
<accession>A0ABY1Q3A6</accession>
<gene>
    <name evidence="3" type="ORF">SAMN06296065_102387</name>
</gene>
<dbReference type="Proteomes" id="UP001157910">
    <property type="component" value="Unassembled WGS sequence"/>
</dbReference>
<comment type="caution">
    <text evidence="3">The sequence shown here is derived from an EMBL/GenBank/DDBJ whole genome shotgun (WGS) entry which is preliminary data.</text>
</comment>
<name>A0ABY1Q3A6_9SPHN</name>
<proteinExistence type="predicted"/>
<feature type="region of interest" description="Disordered" evidence="1">
    <location>
        <begin position="81"/>
        <end position="103"/>
    </location>
</feature>
<evidence type="ECO:0000256" key="1">
    <source>
        <dbReference type="SAM" id="MobiDB-lite"/>
    </source>
</evidence>
<reference evidence="3 4" key="1">
    <citation type="submission" date="2017-05" db="EMBL/GenBank/DDBJ databases">
        <authorList>
            <person name="Varghese N."/>
            <person name="Submissions S."/>
        </authorList>
    </citation>
    <scope>NUCLEOTIDE SEQUENCE [LARGE SCALE GENOMIC DNA]</scope>
    <source>
        <strain evidence="3 4">SM16</strain>
    </source>
</reference>
<dbReference type="EMBL" id="FXUI01000002">
    <property type="protein sequence ID" value="SMP57978.1"/>
    <property type="molecule type" value="Genomic_DNA"/>
</dbReference>
<keyword evidence="4" id="KW-1185">Reference proteome</keyword>